<protein>
    <submittedName>
        <fullName evidence="1">Uncharacterized protein</fullName>
    </submittedName>
</protein>
<keyword evidence="2" id="KW-1185">Reference proteome</keyword>
<dbReference type="KEGG" id="rht:NT26_1284"/>
<name>L0ND10_9HYPH</name>
<evidence type="ECO:0000313" key="2">
    <source>
        <dbReference type="Proteomes" id="UP000010792"/>
    </source>
</evidence>
<dbReference type="EMBL" id="FO082820">
    <property type="protein sequence ID" value="CCF19008.1"/>
    <property type="molecule type" value="Genomic_DNA"/>
</dbReference>
<proteinExistence type="predicted"/>
<sequence>MGLVTCFFCIFATLEHYFVVDESVAALSQIRFSPLHFRSASASLQLEGTDLRAGFHGPAKPL</sequence>
<accession>L0ND10</accession>
<gene>
    <name evidence="1" type="ORF">NT26_1284</name>
</gene>
<reference evidence="1 2" key="1">
    <citation type="journal article" date="2013" name="Genome Biol. Evol.">
        <title>Life in an arsenic-containing gold mine: genome and physiology of the autotrophic arsenite-oxidizing bacterium rhizobium sp. NT-26.</title>
        <authorList>
            <person name="Andres J."/>
            <person name="Arsene-Ploetze F."/>
            <person name="Barbe V."/>
            <person name="Brochier-Armanet C."/>
            <person name="Cleiss-Arnold J."/>
            <person name="Coppee J.Y."/>
            <person name="Dillies M.A."/>
            <person name="Geist"/>
            <person name="L"/>
            <person name="Joublin A."/>
            <person name="Koechler S."/>
            <person name="Lassalle F."/>
            <person name="Marchal M."/>
            <person name="Medigue C."/>
            <person name="Muller D."/>
            <person name="Nesme X."/>
            <person name="Plewniak F."/>
            <person name="Proux C."/>
            <person name="Ramirez-Bahena M.H."/>
            <person name="Schenowitz C."/>
            <person name="Sismeiro O."/>
            <person name="Vallenet D."/>
            <person name="Santini J.M."/>
            <person name="Bertin P.N."/>
        </authorList>
    </citation>
    <scope>NUCLEOTIDE SEQUENCE [LARGE SCALE GENOMIC DNA]</scope>
    <source>
        <strain evidence="1 2">NT-26</strain>
    </source>
</reference>
<dbReference type="STRING" id="1125847.NT26_1284"/>
<dbReference type="Proteomes" id="UP000010792">
    <property type="component" value="Chromosome"/>
</dbReference>
<organism evidence="1 2">
    <name type="scientific">Pseudorhizobium banfieldiae</name>
    <dbReference type="NCBI Taxonomy" id="1125847"/>
    <lineage>
        <taxon>Bacteria</taxon>
        <taxon>Pseudomonadati</taxon>
        <taxon>Pseudomonadota</taxon>
        <taxon>Alphaproteobacteria</taxon>
        <taxon>Hyphomicrobiales</taxon>
        <taxon>Rhizobiaceae</taxon>
        <taxon>Rhizobium/Agrobacterium group</taxon>
        <taxon>Pseudorhizobium</taxon>
    </lineage>
</organism>
<dbReference type="AlphaFoldDB" id="L0ND10"/>
<evidence type="ECO:0000313" key="1">
    <source>
        <dbReference type="EMBL" id="CCF19008.1"/>
    </source>
</evidence>